<reference evidence="2" key="1">
    <citation type="submission" date="2018-01" db="EMBL/GenBank/DDBJ databases">
        <title>An insight into the sialome of Amazonian anophelines.</title>
        <authorList>
            <person name="Ribeiro J.M."/>
            <person name="Scarpassa V."/>
            <person name="Calvo E."/>
        </authorList>
    </citation>
    <scope>NUCLEOTIDE SEQUENCE</scope>
</reference>
<dbReference type="EMBL" id="GGFL01015476">
    <property type="protein sequence ID" value="MBW79654.1"/>
    <property type="molecule type" value="Transcribed_RNA"/>
</dbReference>
<proteinExistence type="predicted"/>
<keyword evidence="1" id="KW-0732">Signal</keyword>
<evidence type="ECO:0000256" key="1">
    <source>
        <dbReference type="SAM" id="SignalP"/>
    </source>
</evidence>
<protein>
    <submittedName>
        <fullName evidence="2">Putative secreted protein</fullName>
    </submittedName>
</protein>
<dbReference type="AlphaFoldDB" id="A0A2M4DQ19"/>
<feature type="signal peptide" evidence="1">
    <location>
        <begin position="1"/>
        <end position="24"/>
    </location>
</feature>
<evidence type="ECO:0000313" key="2">
    <source>
        <dbReference type="EMBL" id="MBW79654.1"/>
    </source>
</evidence>
<sequence>MNGGGRCWQLSRDLLLTTVRLLWARLYSSERGRIDGMGWEWIGGNNGGLGLQKCILLPVLLDSSIHGVAEDLRTPSFHRFGVYRALRLVPRVRHLIKMFYYVVSDTRCGIKLMLLSNCELLLSVRRWGSRGAIFSNLLK</sequence>
<name>A0A2M4DQ19_ANODA</name>
<accession>A0A2M4DQ19</accession>
<feature type="chain" id="PRO_5014824596" evidence="1">
    <location>
        <begin position="25"/>
        <end position="139"/>
    </location>
</feature>
<organism evidence="2">
    <name type="scientific">Anopheles darlingi</name>
    <name type="common">Mosquito</name>
    <dbReference type="NCBI Taxonomy" id="43151"/>
    <lineage>
        <taxon>Eukaryota</taxon>
        <taxon>Metazoa</taxon>
        <taxon>Ecdysozoa</taxon>
        <taxon>Arthropoda</taxon>
        <taxon>Hexapoda</taxon>
        <taxon>Insecta</taxon>
        <taxon>Pterygota</taxon>
        <taxon>Neoptera</taxon>
        <taxon>Endopterygota</taxon>
        <taxon>Diptera</taxon>
        <taxon>Nematocera</taxon>
        <taxon>Culicoidea</taxon>
        <taxon>Culicidae</taxon>
        <taxon>Anophelinae</taxon>
        <taxon>Anopheles</taxon>
    </lineage>
</organism>